<organism evidence="1 2">
    <name type="scientific">Paenibacillus tyrfis</name>
    <dbReference type="NCBI Taxonomy" id="1501230"/>
    <lineage>
        <taxon>Bacteria</taxon>
        <taxon>Bacillati</taxon>
        <taxon>Bacillota</taxon>
        <taxon>Bacilli</taxon>
        <taxon>Bacillales</taxon>
        <taxon>Paenibacillaceae</taxon>
        <taxon>Paenibacillus</taxon>
    </lineage>
</organism>
<evidence type="ECO:0000313" key="2">
    <source>
        <dbReference type="Proteomes" id="UP000028123"/>
    </source>
</evidence>
<keyword evidence="2" id="KW-1185">Reference proteome</keyword>
<sequence>MLKRIKMVIEQGENEFELVDAYLTPDGSHAFYIYEGIINYTIAVRTQNERVYVESQVSMQLGDTNRGEVTIYDLHDKLIGMSAYQLLNFHVIHHMDDLKLISEN</sequence>
<evidence type="ECO:0000313" key="1">
    <source>
        <dbReference type="EMBL" id="KEQ22189.1"/>
    </source>
</evidence>
<protein>
    <submittedName>
        <fullName evidence="1">Uncharacterized protein</fullName>
    </submittedName>
</protein>
<dbReference type="OrthoDB" id="2637489at2"/>
<dbReference type="AlphaFoldDB" id="A0A081NUR6"/>
<dbReference type="EMBL" id="JNVM01000041">
    <property type="protein sequence ID" value="KEQ22189.1"/>
    <property type="molecule type" value="Genomic_DNA"/>
</dbReference>
<reference evidence="1 2" key="1">
    <citation type="submission" date="2014-06" db="EMBL/GenBank/DDBJ databases">
        <title>Draft genome sequence of Paenibacillus sp. MSt1.</title>
        <authorList>
            <person name="Aw Y.K."/>
            <person name="Ong K.S."/>
            <person name="Gan H.M."/>
            <person name="Lee S.M."/>
        </authorList>
    </citation>
    <scope>NUCLEOTIDE SEQUENCE [LARGE SCALE GENOMIC DNA]</scope>
    <source>
        <strain evidence="1 2">MSt1</strain>
    </source>
</reference>
<proteinExistence type="predicted"/>
<dbReference type="Proteomes" id="UP000028123">
    <property type="component" value="Unassembled WGS sequence"/>
</dbReference>
<accession>A0A081NUR6</accession>
<gene>
    <name evidence="1" type="ORF">ET33_26770</name>
</gene>
<comment type="caution">
    <text evidence="1">The sequence shown here is derived from an EMBL/GenBank/DDBJ whole genome shotgun (WGS) entry which is preliminary data.</text>
</comment>
<name>A0A081NUR6_9BACL</name>
<dbReference type="RefSeq" id="WP_036691802.1">
    <property type="nucleotide sequence ID" value="NZ_JNVM01000041.1"/>
</dbReference>